<dbReference type="Proteomes" id="UP000248132">
    <property type="component" value="Unassembled WGS sequence"/>
</dbReference>
<sequence length="351" mass="40760">MKCFLDMSHYCTDGFRNDNTTCIDIPIAVSAGYYSYENYFYYLFYHSALHNWTDISLKDWQGLKSTVARKMGLELVPNTIGNSSEVIPKIKEKLDLSIPVMMPTKYKALFYFYLSGNPDAAHFILISGYDTKRGYMYIRDINHLYEAGVQQYMTPQATGLFGIFMTEKMLEDIWTDSNKFFKEEGGPQSQEYYCFDSMFHNILYSLEKRGEPEIDSYDALIRDFCKNIAYKDNRFITAVRQYNDTMKNIREYALGFEIAFFRCLNVIFGVIEKWLQSHSEEPGADKLLQEFAGIRSRHFEYKRETVFAILEAAKSSTEYSSDKIKSIIGTVKALDSELFEFVQGALQVLVK</sequence>
<keyword evidence="2" id="KW-1185">Reference proteome</keyword>
<dbReference type="RefSeq" id="WP_110460207.1">
    <property type="nucleotide sequence ID" value="NZ_QKMR01000001.1"/>
</dbReference>
<name>A0A318XPF6_9FIRM</name>
<protein>
    <recommendedName>
        <fullName evidence="3">Butirosin biosynthesis protein H-like</fullName>
    </recommendedName>
</protein>
<reference evidence="1 2" key="1">
    <citation type="submission" date="2018-06" db="EMBL/GenBank/DDBJ databases">
        <title>Genomic Encyclopedia of Type Strains, Phase I: the one thousand microbial genomes (KMG-I) project.</title>
        <authorList>
            <person name="Kyrpides N."/>
        </authorList>
    </citation>
    <scope>NUCLEOTIDE SEQUENCE [LARGE SCALE GENOMIC DNA]</scope>
    <source>
        <strain evidence="1 2">DSM 19573</strain>
    </source>
</reference>
<accession>A0A318XPF6</accession>
<dbReference type="EMBL" id="QKMR01000001">
    <property type="protein sequence ID" value="PYG90226.1"/>
    <property type="molecule type" value="Genomic_DNA"/>
</dbReference>
<gene>
    <name evidence="1" type="ORF">LY28_00106</name>
</gene>
<organism evidence="1 2">
    <name type="scientific">Ruminiclostridium sufflavum DSM 19573</name>
    <dbReference type="NCBI Taxonomy" id="1121337"/>
    <lineage>
        <taxon>Bacteria</taxon>
        <taxon>Bacillati</taxon>
        <taxon>Bacillota</taxon>
        <taxon>Clostridia</taxon>
        <taxon>Eubacteriales</taxon>
        <taxon>Oscillospiraceae</taxon>
        <taxon>Ruminiclostridium</taxon>
    </lineage>
</organism>
<evidence type="ECO:0000313" key="2">
    <source>
        <dbReference type="Proteomes" id="UP000248132"/>
    </source>
</evidence>
<comment type="caution">
    <text evidence="1">The sequence shown here is derived from an EMBL/GenBank/DDBJ whole genome shotgun (WGS) entry which is preliminary data.</text>
</comment>
<dbReference type="OrthoDB" id="1736715at2"/>
<proteinExistence type="predicted"/>
<evidence type="ECO:0000313" key="1">
    <source>
        <dbReference type="EMBL" id="PYG90226.1"/>
    </source>
</evidence>
<evidence type="ECO:0008006" key="3">
    <source>
        <dbReference type="Google" id="ProtNLM"/>
    </source>
</evidence>
<dbReference type="AlphaFoldDB" id="A0A318XPF6"/>